<gene>
    <name evidence="1" type="ORF">BDN72DRAFT_60835</name>
</gene>
<sequence length="149" mass="17576">MINEIRMMKCKNRVREEKGDKAILQMQRQANQWSSHQTMSSSRYQRPRSRSPTRRSHNRRRSLSPPRRRSPSPPRRRRSPSPQRRRRSPSPRRHRRSPSPRRHSSQQKSAMTSGQRDARPRYSGISPSPLSAIETPRTSSLPTPTWTFT</sequence>
<accession>A0ACD2ZYI8</accession>
<evidence type="ECO:0000313" key="2">
    <source>
        <dbReference type="Proteomes" id="UP000308600"/>
    </source>
</evidence>
<evidence type="ECO:0000313" key="1">
    <source>
        <dbReference type="EMBL" id="TFK58638.1"/>
    </source>
</evidence>
<keyword evidence="2" id="KW-1185">Reference proteome</keyword>
<dbReference type="Proteomes" id="UP000308600">
    <property type="component" value="Unassembled WGS sequence"/>
</dbReference>
<proteinExistence type="predicted"/>
<reference evidence="1 2" key="1">
    <citation type="journal article" date="2019" name="Nat. Ecol. Evol.">
        <title>Megaphylogeny resolves global patterns of mushroom evolution.</title>
        <authorList>
            <person name="Varga T."/>
            <person name="Krizsan K."/>
            <person name="Foldi C."/>
            <person name="Dima B."/>
            <person name="Sanchez-Garcia M."/>
            <person name="Sanchez-Ramirez S."/>
            <person name="Szollosi G.J."/>
            <person name="Szarkandi J.G."/>
            <person name="Papp V."/>
            <person name="Albert L."/>
            <person name="Andreopoulos W."/>
            <person name="Angelini C."/>
            <person name="Antonin V."/>
            <person name="Barry K.W."/>
            <person name="Bougher N.L."/>
            <person name="Buchanan P."/>
            <person name="Buyck B."/>
            <person name="Bense V."/>
            <person name="Catcheside P."/>
            <person name="Chovatia M."/>
            <person name="Cooper J."/>
            <person name="Damon W."/>
            <person name="Desjardin D."/>
            <person name="Finy P."/>
            <person name="Geml J."/>
            <person name="Haridas S."/>
            <person name="Hughes K."/>
            <person name="Justo A."/>
            <person name="Karasinski D."/>
            <person name="Kautmanova I."/>
            <person name="Kiss B."/>
            <person name="Kocsube S."/>
            <person name="Kotiranta H."/>
            <person name="LaButti K.M."/>
            <person name="Lechner B.E."/>
            <person name="Liimatainen K."/>
            <person name="Lipzen A."/>
            <person name="Lukacs Z."/>
            <person name="Mihaltcheva S."/>
            <person name="Morgado L.N."/>
            <person name="Niskanen T."/>
            <person name="Noordeloos M.E."/>
            <person name="Ohm R.A."/>
            <person name="Ortiz-Santana B."/>
            <person name="Ovrebo C."/>
            <person name="Racz N."/>
            <person name="Riley R."/>
            <person name="Savchenko A."/>
            <person name="Shiryaev A."/>
            <person name="Soop K."/>
            <person name="Spirin V."/>
            <person name="Szebenyi C."/>
            <person name="Tomsovsky M."/>
            <person name="Tulloss R.E."/>
            <person name="Uehling J."/>
            <person name="Grigoriev I.V."/>
            <person name="Vagvolgyi C."/>
            <person name="Papp T."/>
            <person name="Martin F.M."/>
            <person name="Miettinen O."/>
            <person name="Hibbett D.S."/>
            <person name="Nagy L.G."/>
        </authorList>
    </citation>
    <scope>NUCLEOTIDE SEQUENCE [LARGE SCALE GENOMIC DNA]</scope>
    <source>
        <strain evidence="1 2">NL-1719</strain>
    </source>
</reference>
<dbReference type="EMBL" id="ML209263">
    <property type="protein sequence ID" value="TFK58638.1"/>
    <property type="molecule type" value="Genomic_DNA"/>
</dbReference>
<protein>
    <submittedName>
        <fullName evidence="1">Uncharacterized protein</fullName>
    </submittedName>
</protein>
<organism evidence="1 2">
    <name type="scientific">Pluteus cervinus</name>
    <dbReference type="NCBI Taxonomy" id="181527"/>
    <lineage>
        <taxon>Eukaryota</taxon>
        <taxon>Fungi</taxon>
        <taxon>Dikarya</taxon>
        <taxon>Basidiomycota</taxon>
        <taxon>Agaricomycotina</taxon>
        <taxon>Agaricomycetes</taxon>
        <taxon>Agaricomycetidae</taxon>
        <taxon>Agaricales</taxon>
        <taxon>Pluteineae</taxon>
        <taxon>Pluteaceae</taxon>
        <taxon>Pluteus</taxon>
    </lineage>
</organism>
<name>A0ACD2ZYI8_9AGAR</name>